<dbReference type="Proteomes" id="UP001497497">
    <property type="component" value="Unassembled WGS sequence"/>
</dbReference>
<feature type="non-terminal residue" evidence="3">
    <location>
        <position position="133"/>
    </location>
</feature>
<protein>
    <submittedName>
        <fullName evidence="3">Uncharacterized protein</fullName>
    </submittedName>
</protein>
<organism evidence="3 4">
    <name type="scientific">Lymnaea stagnalis</name>
    <name type="common">Great pond snail</name>
    <name type="synonym">Helix stagnalis</name>
    <dbReference type="NCBI Taxonomy" id="6523"/>
    <lineage>
        <taxon>Eukaryota</taxon>
        <taxon>Metazoa</taxon>
        <taxon>Spiralia</taxon>
        <taxon>Lophotrochozoa</taxon>
        <taxon>Mollusca</taxon>
        <taxon>Gastropoda</taxon>
        <taxon>Heterobranchia</taxon>
        <taxon>Euthyneura</taxon>
        <taxon>Panpulmonata</taxon>
        <taxon>Hygrophila</taxon>
        <taxon>Lymnaeoidea</taxon>
        <taxon>Lymnaeidae</taxon>
        <taxon>Lymnaea</taxon>
    </lineage>
</organism>
<dbReference type="AlphaFoldDB" id="A0AAV2I9S7"/>
<feature type="coiled-coil region" evidence="1">
    <location>
        <begin position="24"/>
        <end position="54"/>
    </location>
</feature>
<gene>
    <name evidence="3" type="ORF">GSLYS_00017012001</name>
</gene>
<keyword evidence="4" id="KW-1185">Reference proteome</keyword>
<feature type="compositionally biased region" description="Basic and acidic residues" evidence="2">
    <location>
        <begin position="124"/>
        <end position="133"/>
    </location>
</feature>
<dbReference type="EMBL" id="CAXITT010000550">
    <property type="protein sequence ID" value="CAL1543478.1"/>
    <property type="molecule type" value="Genomic_DNA"/>
</dbReference>
<keyword evidence="1" id="KW-0175">Coiled coil</keyword>
<feature type="non-terminal residue" evidence="3">
    <location>
        <position position="1"/>
    </location>
</feature>
<proteinExistence type="predicted"/>
<name>A0AAV2I9S7_LYMST</name>
<accession>A0AAV2I9S7</accession>
<evidence type="ECO:0000256" key="2">
    <source>
        <dbReference type="SAM" id="MobiDB-lite"/>
    </source>
</evidence>
<evidence type="ECO:0000256" key="1">
    <source>
        <dbReference type="SAM" id="Coils"/>
    </source>
</evidence>
<reference evidence="3 4" key="1">
    <citation type="submission" date="2024-04" db="EMBL/GenBank/DDBJ databases">
        <authorList>
            <consortium name="Genoscope - CEA"/>
            <person name="William W."/>
        </authorList>
    </citation>
    <scope>NUCLEOTIDE SEQUENCE [LARGE SCALE GENOMIC DNA]</scope>
</reference>
<sequence length="133" mass="15620">GLEIQKNEANNLLYQDVNARTKLYEDLNIKSKKLEEKTELYKNLKENRRLYVARANNASHNAADVHSLKIMEYFHCLLPTDISFNIFSDDNLFRDLNRGDHFGKRRVIQNPPPKKQNKINKTNNKKDVSMDQT</sequence>
<feature type="region of interest" description="Disordered" evidence="2">
    <location>
        <begin position="103"/>
        <end position="133"/>
    </location>
</feature>
<comment type="caution">
    <text evidence="3">The sequence shown here is derived from an EMBL/GenBank/DDBJ whole genome shotgun (WGS) entry which is preliminary data.</text>
</comment>
<evidence type="ECO:0000313" key="4">
    <source>
        <dbReference type="Proteomes" id="UP001497497"/>
    </source>
</evidence>
<evidence type="ECO:0000313" key="3">
    <source>
        <dbReference type="EMBL" id="CAL1543478.1"/>
    </source>
</evidence>